<keyword evidence="2" id="KW-1185">Reference proteome</keyword>
<proteinExistence type="predicted"/>
<gene>
    <name evidence="1" type="ORF">EDC63_101564</name>
</gene>
<evidence type="ECO:0000313" key="1">
    <source>
        <dbReference type="EMBL" id="TCV90590.1"/>
    </source>
</evidence>
<comment type="caution">
    <text evidence="1">The sequence shown here is derived from an EMBL/GenBank/DDBJ whole genome shotgun (WGS) entry which is preliminary data.</text>
</comment>
<dbReference type="Proteomes" id="UP000295367">
    <property type="component" value="Unassembled WGS sequence"/>
</dbReference>
<dbReference type="AlphaFoldDB" id="A0A4R3YET0"/>
<evidence type="ECO:0000313" key="2">
    <source>
        <dbReference type="Proteomes" id="UP000295367"/>
    </source>
</evidence>
<organism evidence="1 2">
    <name type="scientific">Sulfurirhabdus autotrophica</name>
    <dbReference type="NCBI Taxonomy" id="1706046"/>
    <lineage>
        <taxon>Bacteria</taxon>
        <taxon>Pseudomonadati</taxon>
        <taxon>Pseudomonadota</taxon>
        <taxon>Betaproteobacteria</taxon>
        <taxon>Nitrosomonadales</taxon>
        <taxon>Sulfuricellaceae</taxon>
        <taxon>Sulfurirhabdus</taxon>
    </lineage>
</organism>
<dbReference type="EMBL" id="SMCO01000001">
    <property type="protein sequence ID" value="TCV90590.1"/>
    <property type="molecule type" value="Genomic_DNA"/>
</dbReference>
<sequence length="55" mass="6663">MSPSEFFRTACHLVQLTDQFFANQTDQLHRLFYINYYLLNNFRKMVEVFTLDPTP</sequence>
<name>A0A4R3YET0_9PROT</name>
<protein>
    <submittedName>
        <fullName evidence="1">Uncharacterized protein</fullName>
    </submittedName>
</protein>
<accession>A0A4R3YET0</accession>
<reference evidence="1 2" key="1">
    <citation type="submission" date="2019-03" db="EMBL/GenBank/DDBJ databases">
        <title>Genomic Encyclopedia of Type Strains, Phase IV (KMG-IV): sequencing the most valuable type-strain genomes for metagenomic binning, comparative biology and taxonomic classification.</title>
        <authorList>
            <person name="Goeker M."/>
        </authorList>
    </citation>
    <scope>NUCLEOTIDE SEQUENCE [LARGE SCALE GENOMIC DNA]</scope>
    <source>
        <strain evidence="1 2">DSM 100309</strain>
    </source>
</reference>